<keyword evidence="1" id="KW-0732">Signal</keyword>
<evidence type="ECO:0008006" key="4">
    <source>
        <dbReference type="Google" id="ProtNLM"/>
    </source>
</evidence>
<keyword evidence="3" id="KW-1185">Reference proteome</keyword>
<dbReference type="Proteomes" id="UP000321578">
    <property type="component" value="Unassembled WGS sequence"/>
</dbReference>
<sequence length="282" mass="31112">MKLSNLLPVLMLALFTMACSSSDDQAPLVINEVEGLIKIQEISNSTHTIELFNKSGLFETGFNDISLRLKDKVTDAYIEEASISWMPMMQMPSMQHSCPKSAISKVAGKATLYQGNIIYQMTNTDGSGWSLDLNYTLDGVDYMASDTISVFQSESQNVSSFTGSDDMRYVLALIAPEKPIIGINPMEVGLYKMESMMAFPAVPDYTIKLDPRMPGMGNHSSPNNTDLIFQLADASYQGNLSLTMTGYWVLNLKLINAAGELLKGKDVTVENTQSSLYLELEF</sequence>
<evidence type="ECO:0000256" key="1">
    <source>
        <dbReference type="SAM" id="SignalP"/>
    </source>
</evidence>
<name>A0A5C6ZFF5_9FLAO</name>
<reference evidence="2 3" key="1">
    <citation type="submission" date="2019-08" db="EMBL/GenBank/DDBJ databases">
        <title>Genomes of Subsaximicrobium wynnwilliamsii strains.</title>
        <authorList>
            <person name="Bowman J.P."/>
        </authorList>
    </citation>
    <scope>NUCLEOTIDE SEQUENCE [LARGE SCALE GENOMIC DNA]</scope>
    <source>
        <strain evidence="2 3">2-80-2</strain>
    </source>
</reference>
<feature type="chain" id="PRO_5022733091" description="DUF4382 domain-containing protein" evidence="1">
    <location>
        <begin position="19"/>
        <end position="282"/>
    </location>
</feature>
<accession>A0A5C6ZFF5</accession>
<organism evidence="2 3">
    <name type="scientific">Subsaximicrobium wynnwilliamsii</name>
    <dbReference type="NCBI Taxonomy" id="291179"/>
    <lineage>
        <taxon>Bacteria</taxon>
        <taxon>Pseudomonadati</taxon>
        <taxon>Bacteroidota</taxon>
        <taxon>Flavobacteriia</taxon>
        <taxon>Flavobacteriales</taxon>
        <taxon>Flavobacteriaceae</taxon>
        <taxon>Subsaximicrobium</taxon>
    </lineage>
</organism>
<comment type="caution">
    <text evidence="2">The sequence shown here is derived from an EMBL/GenBank/DDBJ whole genome shotgun (WGS) entry which is preliminary data.</text>
</comment>
<gene>
    <name evidence="2" type="ORF">ESY86_11200</name>
</gene>
<dbReference type="PROSITE" id="PS51257">
    <property type="entry name" value="PROKAR_LIPOPROTEIN"/>
    <property type="match status" value="1"/>
</dbReference>
<proteinExistence type="predicted"/>
<evidence type="ECO:0000313" key="2">
    <source>
        <dbReference type="EMBL" id="TXD88798.1"/>
    </source>
</evidence>
<dbReference type="OrthoDB" id="1065544at2"/>
<dbReference type="AlphaFoldDB" id="A0A5C6ZFF5"/>
<evidence type="ECO:0000313" key="3">
    <source>
        <dbReference type="Proteomes" id="UP000321578"/>
    </source>
</evidence>
<protein>
    <recommendedName>
        <fullName evidence="4">DUF4382 domain-containing protein</fullName>
    </recommendedName>
</protein>
<dbReference type="EMBL" id="VORO01000011">
    <property type="protein sequence ID" value="TXD88798.1"/>
    <property type="molecule type" value="Genomic_DNA"/>
</dbReference>
<dbReference type="RefSeq" id="WP_147086678.1">
    <property type="nucleotide sequence ID" value="NZ_VORM01000010.1"/>
</dbReference>
<feature type="signal peptide" evidence="1">
    <location>
        <begin position="1"/>
        <end position="18"/>
    </location>
</feature>